<keyword evidence="1" id="KW-0472">Membrane</keyword>
<dbReference type="AlphaFoldDB" id="A0A9P1N3B0"/>
<feature type="transmembrane region" description="Helical" evidence="1">
    <location>
        <begin position="236"/>
        <end position="254"/>
    </location>
</feature>
<gene>
    <name evidence="2" type="ORF">CAMP_LOCUS12135</name>
</gene>
<keyword evidence="1" id="KW-1133">Transmembrane helix</keyword>
<accession>A0A9P1N3B0</accession>
<name>A0A9P1N3B0_9PELO</name>
<sequence length="317" mass="36905">MHDDSSEINDLWENNTARQILYHDPNERYDTSFSGIYSMFSACLELSMCCYVYFIPRMIAFRCITIGDEKKKPQFWIVTYLMFFVLSSSVLNVCRCFNMVSSPTILTVLFWRFLVRSFQESIIPIVLFICIQQLAEIESFQFSHIFLEKAFQHIYVLIVFLINGITNFVSIVSIFTENFYDDSKRGRNFVTDVFLPLVTFLVYNSVRARIRKERYYERAVGNDDGKPNSLDRMGKIVWYQMIIAVINLLCRLLISNADTSSYSFCDFFLNSDTPALTCIAYFSILRKKRPTRPCFLLCCTEDDISMPIGQTRVGISG</sequence>
<comment type="caution">
    <text evidence="2">The sequence shown here is derived from an EMBL/GenBank/DDBJ whole genome shotgun (WGS) entry which is preliminary data.</text>
</comment>
<organism evidence="2 3">
    <name type="scientific">Caenorhabditis angaria</name>
    <dbReference type="NCBI Taxonomy" id="860376"/>
    <lineage>
        <taxon>Eukaryota</taxon>
        <taxon>Metazoa</taxon>
        <taxon>Ecdysozoa</taxon>
        <taxon>Nematoda</taxon>
        <taxon>Chromadorea</taxon>
        <taxon>Rhabditida</taxon>
        <taxon>Rhabditina</taxon>
        <taxon>Rhabditomorpha</taxon>
        <taxon>Rhabditoidea</taxon>
        <taxon>Rhabditidae</taxon>
        <taxon>Peloderinae</taxon>
        <taxon>Caenorhabditis</taxon>
    </lineage>
</organism>
<keyword evidence="3" id="KW-1185">Reference proteome</keyword>
<feature type="transmembrane region" description="Helical" evidence="1">
    <location>
        <begin position="35"/>
        <end position="54"/>
    </location>
</feature>
<evidence type="ECO:0000313" key="2">
    <source>
        <dbReference type="EMBL" id="CAI5449498.1"/>
    </source>
</evidence>
<feature type="transmembrane region" description="Helical" evidence="1">
    <location>
        <begin position="113"/>
        <end position="134"/>
    </location>
</feature>
<feature type="transmembrane region" description="Helical" evidence="1">
    <location>
        <begin position="154"/>
        <end position="176"/>
    </location>
</feature>
<feature type="transmembrane region" description="Helical" evidence="1">
    <location>
        <begin position="188"/>
        <end position="206"/>
    </location>
</feature>
<dbReference type="OrthoDB" id="5870595at2759"/>
<protein>
    <submittedName>
        <fullName evidence="2">Uncharacterized protein</fullName>
    </submittedName>
</protein>
<feature type="transmembrane region" description="Helical" evidence="1">
    <location>
        <begin position="75"/>
        <end position="93"/>
    </location>
</feature>
<proteinExistence type="predicted"/>
<feature type="transmembrane region" description="Helical" evidence="1">
    <location>
        <begin position="260"/>
        <end position="282"/>
    </location>
</feature>
<evidence type="ECO:0000313" key="3">
    <source>
        <dbReference type="Proteomes" id="UP001152747"/>
    </source>
</evidence>
<evidence type="ECO:0000256" key="1">
    <source>
        <dbReference type="SAM" id="Phobius"/>
    </source>
</evidence>
<dbReference type="EMBL" id="CANHGI010000004">
    <property type="protein sequence ID" value="CAI5449498.1"/>
    <property type="molecule type" value="Genomic_DNA"/>
</dbReference>
<reference evidence="2" key="1">
    <citation type="submission" date="2022-11" db="EMBL/GenBank/DDBJ databases">
        <authorList>
            <person name="Kikuchi T."/>
        </authorList>
    </citation>
    <scope>NUCLEOTIDE SEQUENCE</scope>
    <source>
        <strain evidence="2">PS1010</strain>
    </source>
</reference>
<keyword evidence="1" id="KW-0812">Transmembrane</keyword>
<dbReference type="Proteomes" id="UP001152747">
    <property type="component" value="Unassembled WGS sequence"/>
</dbReference>